<keyword evidence="6" id="KW-0653">Protein transport</keyword>
<reference evidence="9" key="2">
    <citation type="submission" date="2020-09" db="EMBL/GenBank/DDBJ databases">
        <authorList>
            <person name="Sun Q."/>
            <person name="Zhou Y."/>
        </authorList>
    </citation>
    <scope>NUCLEOTIDE SEQUENCE</scope>
    <source>
        <strain evidence="9">CGMCC 1.12426</strain>
    </source>
</reference>
<sequence length="236" mass="26258">MNTMGKMVSPSKFLFDVDFAAPPEPEELPSAEPEIPMIPVNEHNRLLQEAKAQAFEQGRMQALQEHQSHQDRLLTEEVGHLVGAVGRVLGELEEDQAALEKDAASLAFLVARRLCAHLIARQPLAEIVALVSGALGPLRRAPHLVIRIHERDVEALKKRLDPIVMEKGYDGRLVILGEPDIARGDCRIEWADGGIIRDRKALEREIDARIKAYLQARANERQAGKVAADPNTQRDE</sequence>
<protein>
    <recommendedName>
        <fullName evidence="3">Flagellar assembly protein FliH</fullName>
    </recommendedName>
</protein>
<accession>A0A916T7I6</accession>
<feature type="domain" description="Flagellar assembly protein FliH/Type III secretion system HrpE" evidence="8">
    <location>
        <begin position="77"/>
        <end position="194"/>
    </location>
</feature>
<dbReference type="GO" id="GO:0044781">
    <property type="term" value="P:bacterial-type flagellum organization"/>
    <property type="evidence" value="ECO:0007669"/>
    <property type="project" value="UniProtKB-KW"/>
</dbReference>
<comment type="similarity">
    <text evidence="2">Belongs to the FliH family.</text>
</comment>
<keyword evidence="10" id="KW-1185">Reference proteome</keyword>
<evidence type="ECO:0000256" key="1">
    <source>
        <dbReference type="ARBA" id="ARBA00003041"/>
    </source>
</evidence>
<evidence type="ECO:0000256" key="4">
    <source>
        <dbReference type="ARBA" id="ARBA00022448"/>
    </source>
</evidence>
<dbReference type="PANTHER" id="PTHR34982">
    <property type="entry name" value="YOP PROTEINS TRANSLOCATION PROTEIN L"/>
    <property type="match status" value="1"/>
</dbReference>
<keyword evidence="7" id="KW-1006">Bacterial flagellum protein export</keyword>
<comment type="caution">
    <text evidence="9">The sequence shown here is derived from an EMBL/GenBank/DDBJ whole genome shotgun (WGS) entry which is preliminary data.</text>
</comment>
<comment type="function">
    <text evidence="1">Needed for flagellar regrowth and assembly.</text>
</comment>
<keyword evidence="4" id="KW-0813">Transport</keyword>
<evidence type="ECO:0000313" key="9">
    <source>
        <dbReference type="EMBL" id="GGB34661.1"/>
    </source>
</evidence>
<keyword evidence="9" id="KW-0282">Flagellum</keyword>
<dbReference type="InterPro" id="IPR051472">
    <property type="entry name" value="T3SS_Stator/FliH"/>
</dbReference>
<evidence type="ECO:0000256" key="7">
    <source>
        <dbReference type="ARBA" id="ARBA00023225"/>
    </source>
</evidence>
<proteinExistence type="inferred from homology"/>
<evidence type="ECO:0000256" key="6">
    <source>
        <dbReference type="ARBA" id="ARBA00022927"/>
    </source>
</evidence>
<dbReference type="PANTHER" id="PTHR34982:SF1">
    <property type="entry name" value="FLAGELLAR ASSEMBLY PROTEIN FLIH"/>
    <property type="match status" value="1"/>
</dbReference>
<keyword evidence="9" id="KW-0966">Cell projection</keyword>
<dbReference type="GO" id="GO:0005829">
    <property type="term" value="C:cytosol"/>
    <property type="evidence" value="ECO:0007669"/>
    <property type="project" value="TreeGrafter"/>
</dbReference>
<name>A0A916T7I6_9HYPH</name>
<dbReference type="Pfam" id="PF02108">
    <property type="entry name" value="FliH"/>
    <property type="match status" value="1"/>
</dbReference>
<evidence type="ECO:0000256" key="5">
    <source>
        <dbReference type="ARBA" id="ARBA00022795"/>
    </source>
</evidence>
<dbReference type="EMBL" id="BMFA01000001">
    <property type="protein sequence ID" value="GGB34661.1"/>
    <property type="molecule type" value="Genomic_DNA"/>
</dbReference>
<evidence type="ECO:0000259" key="8">
    <source>
        <dbReference type="Pfam" id="PF02108"/>
    </source>
</evidence>
<organism evidence="9 10">
    <name type="scientific">Roseibium aquae</name>
    <dbReference type="NCBI Taxonomy" id="1323746"/>
    <lineage>
        <taxon>Bacteria</taxon>
        <taxon>Pseudomonadati</taxon>
        <taxon>Pseudomonadota</taxon>
        <taxon>Alphaproteobacteria</taxon>
        <taxon>Hyphomicrobiales</taxon>
        <taxon>Stappiaceae</taxon>
        <taxon>Roseibium</taxon>
    </lineage>
</organism>
<keyword evidence="5" id="KW-1005">Bacterial flagellum biogenesis</keyword>
<reference evidence="9" key="1">
    <citation type="journal article" date="2014" name="Int. J. Syst. Evol. Microbiol.">
        <title>Complete genome sequence of Corynebacterium casei LMG S-19264T (=DSM 44701T), isolated from a smear-ripened cheese.</title>
        <authorList>
            <consortium name="US DOE Joint Genome Institute (JGI-PGF)"/>
            <person name="Walter F."/>
            <person name="Albersmeier A."/>
            <person name="Kalinowski J."/>
            <person name="Ruckert C."/>
        </authorList>
    </citation>
    <scope>NUCLEOTIDE SEQUENCE</scope>
    <source>
        <strain evidence="9">CGMCC 1.12426</strain>
    </source>
</reference>
<dbReference type="AlphaFoldDB" id="A0A916T7I6"/>
<evidence type="ECO:0000313" key="10">
    <source>
        <dbReference type="Proteomes" id="UP000605148"/>
    </source>
</evidence>
<gene>
    <name evidence="9" type="primary">fliH</name>
    <name evidence="9" type="ORF">GCM10011316_03430</name>
</gene>
<keyword evidence="9" id="KW-0969">Cilium</keyword>
<evidence type="ECO:0000256" key="2">
    <source>
        <dbReference type="ARBA" id="ARBA00006602"/>
    </source>
</evidence>
<dbReference type="Proteomes" id="UP000605148">
    <property type="component" value="Unassembled WGS sequence"/>
</dbReference>
<dbReference type="GO" id="GO:0015031">
    <property type="term" value="P:protein transport"/>
    <property type="evidence" value="ECO:0007669"/>
    <property type="project" value="UniProtKB-KW"/>
</dbReference>
<evidence type="ECO:0000256" key="3">
    <source>
        <dbReference type="ARBA" id="ARBA00016507"/>
    </source>
</evidence>
<dbReference type="InterPro" id="IPR018035">
    <property type="entry name" value="Flagellar_FliH/T3SS_HrpE"/>
</dbReference>